<dbReference type="AlphaFoldDB" id="A0A1S3J9U0"/>
<sequence length="603" mass="68568">MAEAQRSNINDENGCEIASYLSDTKKKDDDKIRKYELVIYHDEDDSAHADFIEKSLMAALRGSGVKSWKFQPGLKKEKTVFIVDSRGCIVDSTTYDERLYHPKVFGTSKPVHVFLFSSKHMSNRESHLCRLMLEKYEKHANRVIGILVDDTTFTTKRRKLPRIKWVGFHDPNFSQTFREAIVSQPFIPLDLFTPRNLSFKNARRHSKSYPGETVGKPIATNLKRSACQSPDILQMSQKRMLNEGDPFGNENDTQEKIVSKRVEDTGASDGTISCDHNTSFHEAMPTETKPADTENIDAIQVRSLLGSIREVIQANGVKLDEIQRASDQHDKTIRLVKHEQRQVKNVVTTVQQQLTSLEAAQEQVLKEVQNLKSPEYQSSEPAADIVPSELHGLFMELKDKIGDLWILVAVYLRLPKKIIDDIRIKYEQHGREVQIYFMLETWVRLKGADLNALKAAVSAVGLRAVMEGRSMPLEKLYILRCSRGQMVDDLLLAPLICDYLMEDGILTMTERNAVCLEPTDHRKASKLLDILECKDDDAFYKFVNALWRTGQRHLAEALYVGADRKSLILQADAFGNYDSETCGKQIYSDNTDLKLPTMCTQSS</sequence>
<proteinExistence type="predicted"/>
<dbReference type="KEGG" id="lak:106171387"/>
<dbReference type="PROSITE" id="PS50017">
    <property type="entry name" value="DEATH_DOMAIN"/>
    <property type="match status" value="1"/>
</dbReference>
<dbReference type="Proteomes" id="UP000085678">
    <property type="component" value="Unplaced"/>
</dbReference>
<dbReference type="GO" id="GO:0042981">
    <property type="term" value="P:regulation of apoptotic process"/>
    <property type="evidence" value="ECO:0007669"/>
    <property type="project" value="InterPro"/>
</dbReference>
<dbReference type="InParanoid" id="A0A1S3J9U0"/>
<dbReference type="CDD" id="cd01671">
    <property type="entry name" value="CARD"/>
    <property type="match status" value="1"/>
</dbReference>
<dbReference type="GO" id="GO:0002020">
    <property type="term" value="F:protease binding"/>
    <property type="evidence" value="ECO:0007669"/>
    <property type="project" value="InterPro"/>
</dbReference>
<protein>
    <submittedName>
        <fullName evidence="4">Uncharacterized protein LOC106171387</fullName>
    </submittedName>
</protein>
<dbReference type="GeneID" id="106171387"/>
<evidence type="ECO:0000313" key="4">
    <source>
        <dbReference type="RefSeq" id="XP_013407172.2"/>
    </source>
</evidence>
<dbReference type="PROSITE" id="PS50209">
    <property type="entry name" value="CARD"/>
    <property type="match status" value="1"/>
</dbReference>
<organism evidence="3 4">
    <name type="scientific">Lingula anatina</name>
    <name type="common">Brachiopod</name>
    <name type="synonym">Lingula unguis</name>
    <dbReference type="NCBI Taxonomy" id="7574"/>
    <lineage>
        <taxon>Eukaryota</taxon>
        <taxon>Metazoa</taxon>
        <taxon>Spiralia</taxon>
        <taxon>Lophotrochozoa</taxon>
        <taxon>Brachiopoda</taxon>
        <taxon>Linguliformea</taxon>
        <taxon>Lingulata</taxon>
        <taxon>Lingulida</taxon>
        <taxon>Linguloidea</taxon>
        <taxon>Lingulidae</taxon>
        <taxon>Lingula</taxon>
    </lineage>
</organism>
<gene>
    <name evidence="4" type="primary">LOC106171387</name>
</gene>
<dbReference type="InterPro" id="IPR011029">
    <property type="entry name" value="DEATH-like_dom_sf"/>
</dbReference>
<name>A0A1S3J9U0_LINAN</name>
<dbReference type="GO" id="GO:0070513">
    <property type="term" value="F:death domain binding"/>
    <property type="evidence" value="ECO:0007669"/>
    <property type="project" value="InterPro"/>
</dbReference>
<dbReference type="GO" id="GO:0007165">
    <property type="term" value="P:signal transduction"/>
    <property type="evidence" value="ECO:0007669"/>
    <property type="project" value="InterPro"/>
</dbReference>
<accession>A0A1S3J9U0</accession>
<evidence type="ECO:0000259" key="2">
    <source>
        <dbReference type="PROSITE" id="PS50209"/>
    </source>
</evidence>
<feature type="domain" description="CARD" evidence="2">
    <location>
        <begin position="471"/>
        <end position="561"/>
    </location>
</feature>
<keyword evidence="3" id="KW-1185">Reference proteome</keyword>
<dbReference type="InterPro" id="IPR037939">
    <property type="entry name" value="CRADD"/>
</dbReference>
<evidence type="ECO:0000259" key="1">
    <source>
        <dbReference type="PROSITE" id="PS50017"/>
    </source>
</evidence>
<dbReference type="InterPro" id="IPR001315">
    <property type="entry name" value="CARD"/>
</dbReference>
<dbReference type="CDD" id="cd01670">
    <property type="entry name" value="Death"/>
    <property type="match status" value="1"/>
</dbReference>
<dbReference type="InterPro" id="IPR000488">
    <property type="entry name" value="Death_dom"/>
</dbReference>
<dbReference type="Gene3D" id="1.10.533.10">
    <property type="entry name" value="Death Domain, Fas"/>
    <property type="match status" value="2"/>
</dbReference>
<dbReference type="SUPFAM" id="SSF47986">
    <property type="entry name" value="DEATH domain"/>
    <property type="match status" value="1"/>
</dbReference>
<feature type="domain" description="Death" evidence="1">
    <location>
        <begin position="397"/>
        <end position="467"/>
    </location>
</feature>
<dbReference type="RefSeq" id="XP_013407172.2">
    <property type="nucleotide sequence ID" value="XM_013551718.2"/>
</dbReference>
<dbReference type="Pfam" id="PF00619">
    <property type="entry name" value="CARD"/>
    <property type="match status" value="1"/>
</dbReference>
<dbReference type="STRING" id="7574.A0A1S3J9U0"/>
<dbReference type="PANTHER" id="PTHR15034:SF5">
    <property type="entry name" value="DEATH DOMAIN-CONTAINING PROTEIN CRADD"/>
    <property type="match status" value="1"/>
</dbReference>
<dbReference type="PANTHER" id="PTHR15034">
    <property type="entry name" value="DEATH DOMAIN-CONTAINING PROTEIN CRADD"/>
    <property type="match status" value="1"/>
</dbReference>
<reference evidence="4" key="1">
    <citation type="submission" date="2025-08" db="UniProtKB">
        <authorList>
            <consortium name="RefSeq"/>
        </authorList>
    </citation>
    <scope>IDENTIFICATION</scope>
    <source>
        <tissue evidence="4">Gonads</tissue>
    </source>
</reference>
<evidence type="ECO:0000313" key="3">
    <source>
        <dbReference type="Proteomes" id="UP000085678"/>
    </source>
</evidence>